<accession>A0A371F2A2</accession>
<name>A0A371F2A2_MUCPR</name>
<organism evidence="2 3">
    <name type="scientific">Mucuna pruriens</name>
    <name type="common">Velvet bean</name>
    <name type="synonym">Dolichos pruriens</name>
    <dbReference type="NCBI Taxonomy" id="157652"/>
    <lineage>
        <taxon>Eukaryota</taxon>
        <taxon>Viridiplantae</taxon>
        <taxon>Streptophyta</taxon>
        <taxon>Embryophyta</taxon>
        <taxon>Tracheophyta</taxon>
        <taxon>Spermatophyta</taxon>
        <taxon>Magnoliopsida</taxon>
        <taxon>eudicotyledons</taxon>
        <taxon>Gunneridae</taxon>
        <taxon>Pentapetalae</taxon>
        <taxon>rosids</taxon>
        <taxon>fabids</taxon>
        <taxon>Fabales</taxon>
        <taxon>Fabaceae</taxon>
        <taxon>Papilionoideae</taxon>
        <taxon>50 kb inversion clade</taxon>
        <taxon>NPAAA clade</taxon>
        <taxon>indigoferoid/millettioid clade</taxon>
        <taxon>Phaseoleae</taxon>
        <taxon>Mucuna</taxon>
    </lineage>
</organism>
<feature type="coiled-coil region" evidence="1">
    <location>
        <begin position="52"/>
        <end position="79"/>
    </location>
</feature>
<feature type="non-terminal residue" evidence="2">
    <location>
        <position position="1"/>
    </location>
</feature>
<keyword evidence="1" id="KW-0175">Coiled coil</keyword>
<dbReference type="Proteomes" id="UP000257109">
    <property type="component" value="Unassembled WGS sequence"/>
</dbReference>
<protein>
    <submittedName>
        <fullName evidence="2">Uncharacterized protein</fullName>
    </submittedName>
</protein>
<gene>
    <name evidence="2" type="ORF">CR513_48097</name>
</gene>
<sequence>MNGQTKVVNMTLSQLLRCFVGKSLRFNPLTHLDLLHLPNVASKLNEDGLSKAQFMKKLYERARSHIENKRNQYAKYVNKGKREKIYRRISDNAYVVYMPQEYGNSTLALNLSTNSLQEGKNDISMGKQVEDTKEGINKKDRITLQGSMTRGRMERIQQAVQLYTRMLPSARSCTISMTLHGHAKNLHGRAQSARAVLHEDNHTQ</sequence>
<reference evidence="2" key="1">
    <citation type="submission" date="2018-05" db="EMBL/GenBank/DDBJ databases">
        <title>Draft genome of Mucuna pruriens seed.</title>
        <authorList>
            <person name="Nnadi N.E."/>
            <person name="Vos R."/>
            <person name="Hasami M.H."/>
            <person name="Devisetty U.K."/>
            <person name="Aguiy J.C."/>
        </authorList>
    </citation>
    <scope>NUCLEOTIDE SEQUENCE [LARGE SCALE GENOMIC DNA]</scope>
    <source>
        <strain evidence="2">JCA_2017</strain>
    </source>
</reference>
<dbReference type="AlphaFoldDB" id="A0A371F2A2"/>
<proteinExistence type="predicted"/>
<dbReference type="EMBL" id="QJKJ01010914">
    <property type="protein sequence ID" value="RDX72421.1"/>
    <property type="molecule type" value="Genomic_DNA"/>
</dbReference>
<evidence type="ECO:0000313" key="2">
    <source>
        <dbReference type="EMBL" id="RDX72421.1"/>
    </source>
</evidence>
<dbReference type="OrthoDB" id="6774450at2759"/>
<keyword evidence="3" id="KW-1185">Reference proteome</keyword>
<comment type="caution">
    <text evidence="2">The sequence shown here is derived from an EMBL/GenBank/DDBJ whole genome shotgun (WGS) entry which is preliminary data.</text>
</comment>
<evidence type="ECO:0000256" key="1">
    <source>
        <dbReference type="SAM" id="Coils"/>
    </source>
</evidence>
<evidence type="ECO:0000313" key="3">
    <source>
        <dbReference type="Proteomes" id="UP000257109"/>
    </source>
</evidence>